<feature type="transmembrane region" description="Helical" evidence="7">
    <location>
        <begin position="336"/>
        <end position="357"/>
    </location>
</feature>
<evidence type="ECO:0000256" key="6">
    <source>
        <dbReference type="ARBA" id="ARBA00023136"/>
    </source>
</evidence>
<dbReference type="InterPro" id="IPR002751">
    <property type="entry name" value="CbiM/NikMN"/>
</dbReference>
<dbReference type="InterPro" id="IPR025937">
    <property type="entry name" value="PDGLE_dom"/>
</dbReference>
<dbReference type="Pfam" id="PF01891">
    <property type="entry name" value="CbiM"/>
    <property type="match status" value="1"/>
</dbReference>
<accession>A0ABZ2QTP0</accession>
<proteinExistence type="predicted"/>
<evidence type="ECO:0000259" key="8">
    <source>
        <dbReference type="Pfam" id="PF13190"/>
    </source>
</evidence>
<comment type="subcellular location">
    <subcellularLocation>
        <location evidence="1">Cell membrane</location>
        <topology evidence="1">Multi-pass membrane protein</topology>
    </subcellularLocation>
</comment>
<evidence type="ECO:0000256" key="7">
    <source>
        <dbReference type="SAM" id="Phobius"/>
    </source>
</evidence>
<name>A0ABZ2QTP0_9ACTN</name>
<reference evidence="9 10" key="1">
    <citation type="submission" date="2024-03" db="EMBL/GenBank/DDBJ databases">
        <title>The complete genome of Streptomyces sirii sp.nov.</title>
        <authorList>
            <person name="Zakalyukina Y.V."/>
            <person name="Belik A.R."/>
            <person name="Biryukov M.V."/>
            <person name="Baturina O.A."/>
            <person name="Kabilov M.R."/>
        </authorList>
    </citation>
    <scope>NUCLEOTIDE SEQUENCE [LARGE SCALE GENOMIC DNA]</scope>
    <source>
        <strain evidence="9 10">BP-8</strain>
    </source>
</reference>
<dbReference type="Pfam" id="PF13190">
    <property type="entry name" value="PDGLE"/>
    <property type="match status" value="1"/>
</dbReference>
<feature type="transmembrane region" description="Helical" evidence="7">
    <location>
        <begin position="151"/>
        <end position="174"/>
    </location>
</feature>
<dbReference type="RefSeq" id="WP_407286823.1">
    <property type="nucleotide sequence ID" value="NZ_CP147982.1"/>
</dbReference>
<evidence type="ECO:0000256" key="3">
    <source>
        <dbReference type="ARBA" id="ARBA00022475"/>
    </source>
</evidence>
<dbReference type="PANTHER" id="PTHR34229:SF1">
    <property type="entry name" value="METAL TRANSPORT PROTEIN HI_1621-RELATED"/>
    <property type="match status" value="1"/>
</dbReference>
<evidence type="ECO:0000256" key="5">
    <source>
        <dbReference type="ARBA" id="ARBA00022989"/>
    </source>
</evidence>
<organism evidence="9 10">
    <name type="scientific">Streptomyces sirii</name>
    <dbReference type="NCBI Taxonomy" id="3127701"/>
    <lineage>
        <taxon>Bacteria</taxon>
        <taxon>Bacillati</taxon>
        <taxon>Actinomycetota</taxon>
        <taxon>Actinomycetes</taxon>
        <taxon>Kitasatosporales</taxon>
        <taxon>Streptomycetaceae</taxon>
        <taxon>Streptomyces</taxon>
    </lineage>
</organism>
<evidence type="ECO:0000256" key="4">
    <source>
        <dbReference type="ARBA" id="ARBA00022692"/>
    </source>
</evidence>
<feature type="transmembrane region" description="Helical" evidence="7">
    <location>
        <begin position="7"/>
        <end position="28"/>
    </location>
</feature>
<keyword evidence="3" id="KW-1003">Cell membrane</keyword>
<feature type="transmembrane region" description="Helical" evidence="7">
    <location>
        <begin position="115"/>
        <end position="139"/>
    </location>
</feature>
<keyword evidence="10" id="KW-1185">Reference proteome</keyword>
<evidence type="ECO:0000313" key="10">
    <source>
        <dbReference type="Proteomes" id="UP001626628"/>
    </source>
</evidence>
<sequence>MHVPDGFINAPVSVAAGAVAAAAVAVSLRGARRELAGAGQGGAAAAERTAPLAGLVAAFIFAVQMLNFPVAAGTSGHLLGGALAAILVGPYTGVLCVSVVLLMQGVLFADGGLTALGVNITDMAIVTTVVAYALFRGLVKVLPRRRSSITVASFVSALLSVPAAAVAFTALYALGGTADVAIGKVFTAMVGVHVLIGIGEAAITALTVGAVIAVRPDLVYGARGLTKPLELRTSPLASPGAAEPVAAATAAPAADDAAPAPATPRRSTRHVWLAGIAAALVCAGGVSYYASASPDGLEKVAHDQGIDAKTEDHATKDSPLADYSVKDIADPRLSGGLAGVVGVGATLAVGTGVFVVLRRRRNTGAQPAARQTENA</sequence>
<feature type="transmembrane region" description="Helical" evidence="7">
    <location>
        <begin position="78"/>
        <end position="103"/>
    </location>
</feature>
<evidence type="ECO:0000256" key="1">
    <source>
        <dbReference type="ARBA" id="ARBA00004651"/>
    </source>
</evidence>
<feature type="transmembrane region" description="Helical" evidence="7">
    <location>
        <begin position="271"/>
        <end position="290"/>
    </location>
</feature>
<feature type="domain" description="PDGLE" evidence="8">
    <location>
        <begin position="269"/>
        <end position="359"/>
    </location>
</feature>
<dbReference type="Proteomes" id="UP001626628">
    <property type="component" value="Chromosome"/>
</dbReference>
<protein>
    <submittedName>
        <fullName evidence="9">Energy-coupling factor ABC transporter permease</fullName>
    </submittedName>
</protein>
<feature type="transmembrane region" description="Helical" evidence="7">
    <location>
        <begin position="48"/>
        <end position="66"/>
    </location>
</feature>
<keyword evidence="4 7" id="KW-0812">Transmembrane</keyword>
<dbReference type="PANTHER" id="PTHR34229">
    <property type="entry name" value="METAL TRANSPORT PROTEIN HI_1621-RELATED"/>
    <property type="match status" value="1"/>
</dbReference>
<gene>
    <name evidence="9" type="ORF">WAB15_17465</name>
</gene>
<keyword evidence="5 7" id="KW-1133">Transmembrane helix</keyword>
<evidence type="ECO:0000256" key="2">
    <source>
        <dbReference type="ARBA" id="ARBA00022448"/>
    </source>
</evidence>
<keyword evidence="2" id="KW-0813">Transport</keyword>
<keyword evidence="6 7" id="KW-0472">Membrane</keyword>
<evidence type="ECO:0000313" key="9">
    <source>
        <dbReference type="EMBL" id="WXK77644.1"/>
    </source>
</evidence>
<dbReference type="Gene3D" id="1.10.1760.20">
    <property type="match status" value="1"/>
</dbReference>
<feature type="transmembrane region" description="Helical" evidence="7">
    <location>
        <begin position="186"/>
        <end position="214"/>
    </location>
</feature>
<dbReference type="EMBL" id="CP147982">
    <property type="protein sequence ID" value="WXK77644.1"/>
    <property type="molecule type" value="Genomic_DNA"/>
</dbReference>